<accession>A0A6A3NHE0</accession>
<feature type="chain" id="PRO_5025663960" evidence="1">
    <location>
        <begin position="29"/>
        <end position="104"/>
    </location>
</feature>
<gene>
    <name evidence="2" type="ORF">PR001_g7373</name>
</gene>
<reference evidence="2 3" key="1">
    <citation type="submission" date="2018-09" db="EMBL/GenBank/DDBJ databases">
        <title>Genomic investigation of the strawberry pathogen Phytophthora fragariae indicates pathogenicity is determined by transcriptional variation in three key races.</title>
        <authorList>
            <person name="Adams T.M."/>
            <person name="Armitage A.D."/>
            <person name="Sobczyk M.K."/>
            <person name="Bates H.J."/>
            <person name="Dunwell J.M."/>
            <person name="Nellist C.F."/>
            <person name="Harrison R.J."/>
        </authorList>
    </citation>
    <scope>NUCLEOTIDE SEQUENCE [LARGE SCALE GENOMIC DNA]</scope>
    <source>
        <strain evidence="2 3">SCRP249</strain>
    </source>
</reference>
<proteinExistence type="predicted"/>
<dbReference type="AlphaFoldDB" id="A0A6A3NHE0"/>
<organism evidence="2 3">
    <name type="scientific">Phytophthora rubi</name>
    <dbReference type="NCBI Taxonomy" id="129364"/>
    <lineage>
        <taxon>Eukaryota</taxon>
        <taxon>Sar</taxon>
        <taxon>Stramenopiles</taxon>
        <taxon>Oomycota</taxon>
        <taxon>Peronosporomycetes</taxon>
        <taxon>Peronosporales</taxon>
        <taxon>Peronosporaceae</taxon>
        <taxon>Phytophthora</taxon>
    </lineage>
</organism>
<protein>
    <submittedName>
        <fullName evidence="2">Uncharacterized protein</fullName>
    </submittedName>
</protein>
<evidence type="ECO:0000256" key="1">
    <source>
        <dbReference type="SAM" id="SignalP"/>
    </source>
</evidence>
<sequence>MEDWKQLRNEGLLLLVLWIDVTLEKYRGADLHHGKATRSEAAQKFAIANPSSTACSSAFFGTAPRKEATDPQLTNAAQSIHATVGMDESIAAQRRRNVGSLPML</sequence>
<dbReference type="EMBL" id="QXFV01000366">
    <property type="protein sequence ID" value="KAE9039771.1"/>
    <property type="molecule type" value="Genomic_DNA"/>
</dbReference>
<feature type="signal peptide" evidence="1">
    <location>
        <begin position="1"/>
        <end position="28"/>
    </location>
</feature>
<comment type="caution">
    <text evidence="2">The sequence shown here is derived from an EMBL/GenBank/DDBJ whole genome shotgun (WGS) entry which is preliminary data.</text>
</comment>
<evidence type="ECO:0000313" key="2">
    <source>
        <dbReference type="EMBL" id="KAE9039771.1"/>
    </source>
</evidence>
<keyword evidence="1" id="KW-0732">Signal</keyword>
<evidence type="ECO:0000313" key="3">
    <source>
        <dbReference type="Proteomes" id="UP000429607"/>
    </source>
</evidence>
<dbReference type="Proteomes" id="UP000429607">
    <property type="component" value="Unassembled WGS sequence"/>
</dbReference>
<name>A0A6A3NHE0_9STRA</name>